<evidence type="ECO:0000256" key="5">
    <source>
        <dbReference type="ARBA" id="ARBA00035674"/>
    </source>
</evidence>
<keyword evidence="3" id="KW-0489">Methyltransferase</keyword>
<evidence type="ECO:0000313" key="9">
    <source>
        <dbReference type="Proteomes" id="UP000672032"/>
    </source>
</evidence>
<accession>A0A8A3P3I1</accession>
<evidence type="ECO:0000256" key="1">
    <source>
        <dbReference type="ARBA" id="ARBA00004969"/>
    </source>
</evidence>
<evidence type="ECO:0000256" key="2">
    <source>
        <dbReference type="ARBA" id="ARBA00005189"/>
    </source>
</evidence>
<dbReference type="EC" id="2.1.1.103" evidence="5"/>
<dbReference type="GO" id="GO:0000234">
    <property type="term" value="F:phosphoethanolamine N-methyltransferase activity"/>
    <property type="evidence" value="ECO:0007669"/>
    <property type="project" value="UniProtKB-EC"/>
</dbReference>
<comment type="pathway">
    <text evidence="2">Lipid metabolism.</text>
</comment>
<sequence length="227" mass="25234">MSASATDDETSKFYDSISDRYDKYYGHDPGLLAFIQSSLESLPADASVIDIGSGTGIPTALSVTQSGRKLHGIDISPRMIALARKNVPGGTFELANMLEYVPAEKYDGAFANFSLFHFTREEIEGWVGRLRGWIREGGGLFIGTMLAEDMVGTREEMYDEEKLSAPNVPHRFMDQVGEYLMYTKKGWEKLLGGNGFEIVKTEKSIFLPLAESDEEPHFWITARKVGA</sequence>
<evidence type="ECO:0000313" key="8">
    <source>
        <dbReference type="EMBL" id="QSZ30494.1"/>
    </source>
</evidence>
<dbReference type="PANTHER" id="PTHR44307">
    <property type="entry name" value="PHOSPHOETHANOLAMINE METHYLTRANSFERASE"/>
    <property type="match status" value="1"/>
</dbReference>
<comment type="pathway">
    <text evidence="1">Phospholipid metabolism; phosphatidylcholine biosynthesis.</text>
</comment>
<evidence type="ECO:0000256" key="7">
    <source>
        <dbReference type="ARBA" id="ARBA00047841"/>
    </source>
</evidence>
<comment type="catalytic activity">
    <reaction evidence="6">
        <text>N,N-dimethylethanolamine phosphate + S-adenosyl-L-methionine = phosphocholine + S-adenosyl-L-homocysteine + H(+)</text>
        <dbReference type="Rhea" id="RHEA:25325"/>
        <dbReference type="ChEBI" id="CHEBI:15378"/>
        <dbReference type="ChEBI" id="CHEBI:57856"/>
        <dbReference type="ChEBI" id="CHEBI:58641"/>
        <dbReference type="ChEBI" id="CHEBI:59789"/>
        <dbReference type="ChEBI" id="CHEBI:295975"/>
        <dbReference type="EC" id="2.1.1.103"/>
    </reaction>
    <physiologicalReaction direction="left-to-right" evidence="6">
        <dbReference type="Rhea" id="RHEA:25326"/>
    </physiologicalReaction>
</comment>
<gene>
    <name evidence="8" type="ORF">DSL72_000048</name>
</gene>
<comment type="catalytic activity">
    <reaction evidence="7">
        <text>N-methylethanolamine phosphate + S-adenosyl-L-methionine = N,N-dimethylethanolamine phosphate + S-adenosyl-L-homocysteine + H(+)</text>
        <dbReference type="Rhea" id="RHEA:25321"/>
        <dbReference type="ChEBI" id="CHEBI:15378"/>
        <dbReference type="ChEBI" id="CHEBI:57781"/>
        <dbReference type="ChEBI" id="CHEBI:57856"/>
        <dbReference type="ChEBI" id="CHEBI:58641"/>
        <dbReference type="ChEBI" id="CHEBI:59789"/>
        <dbReference type="EC" id="2.1.1.103"/>
    </reaction>
    <physiologicalReaction direction="left-to-right" evidence="7">
        <dbReference type="Rhea" id="RHEA:25322"/>
    </physiologicalReaction>
</comment>
<dbReference type="InterPro" id="IPR029063">
    <property type="entry name" value="SAM-dependent_MTases_sf"/>
</dbReference>
<reference evidence="8" key="1">
    <citation type="submission" date="2020-10" db="EMBL/GenBank/DDBJ databases">
        <title>Genome Sequence of Monilinia vaccinii-corymbosi Sheds Light on Mummy Berry Disease Infection of Blueberry and Mating Type.</title>
        <authorList>
            <person name="Yow A.G."/>
            <person name="Zhang Y."/>
            <person name="Bansal K."/>
            <person name="Eacker S.M."/>
            <person name="Sullivan S."/>
            <person name="Liachko I."/>
            <person name="Cubeta M.A."/>
            <person name="Rollins J.A."/>
            <person name="Ashrafi H."/>
        </authorList>
    </citation>
    <scope>NUCLEOTIDE SEQUENCE</scope>
    <source>
        <strain evidence="8">RL-1</strain>
    </source>
</reference>
<dbReference type="Proteomes" id="UP000672032">
    <property type="component" value="Chromosome 2"/>
</dbReference>
<dbReference type="PANTHER" id="PTHR44307:SF2">
    <property type="entry name" value="PHOSPHOETHANOLAMINE METHYLTRANSFERASE ISOFORM X1"/>
    <property type="match status" value="1"/>
</dbReference>
<dbReference type="Gene3D" id="3.40.50.150">
    <property type="entry name" value="Vaccinia Virus protein VP39"/>
    <property type="match status" value="1"/>
</dbReference>
<protein>
    <recommendedName>
        <fullName evidence="5">phosphoethanolamine N-methyltransferase</fullName>
        <ecNumber evidence="5">2.1.1.103</ecNumber>
    </recommendedName>
</protein>
<proteinExistence type="predicted"/>
<evidence type="ECO:0000256" key="4">
    <source>
        <dbReference type="ARBA" id="ARBA00022679"/>
    </source>
</evidence>
<evidence type="ECO:0000256" key="3">
    <source>
        <dbReference type="ARBA" id="ARBA00022603"/>
    </source>
</evidence>
<dbReference type="CDD" id="cd02440">
    <property type="entry name" value="AdoMet_MTases"/>
    <property type="match status" value="1"/>
</dbReference>
<dbReference type="Pfam" id="PF13489">
    <property type="entry name" value="Methyltransf_23"/>
    <property type="match status" value="1"/>
</dbReference>
<name>A0A8A3P3I1_9HELO</name>
<dbReference type="GO" id="GO:0032259">
    <property type="term" value="P:methylation"/>
    <property type="evidence" value="ECO:0007669"/>
    <property type="project" value="UniProtKB-KW"/>
</dbReference>
<evidence type="ECO:0000256" key="6">
    <source>
        <dbReference type="ARBA" id="ARBA00047619"/>
    </source>
</evidence>
<organism evidence="8 9">
    <name type="scientific">Monilinia vaccinii-corymbosi</name>
    <dbReference type="NCBI Taxonomy" id="61207"/>
    <lineage>
        <taxon>Eukaryota</taxon>
        <taxon>Fungi</taxon>
        <taxon>Dikarya</taxon>
        <taxon>Ascomycota</taxon>
        <taxon>Pezizomycotina</taxon>
        <taxon>Leotiomycetes</taxon>
        <taxon>Helotiales</taxon>
        <taxon>Sclerotiniaceae</taxon>
        <taxon>Monilinia</taxon>
    </lineage>
</organism>
<keyword evidence="4" id="KW-0808">Transferase</keyword>
<dbReference type="OrthoDB" id="540004at2759"/>
<dbReference type="EMBL" id="CP063406">
    <property type="protein sequence ID" value="QSZ30494.1"/>
    <property type="molecule type" value="Genomic_DNA"/>
</dbReference>
<keyword evidence="9" id="KW-1185">Reference proteome</keyword>
<dbReference type="SUPFAM" id="SSF53335">
    <property type="entry name" value="S-adenosyl-L-methionine-dependent methyltransferases"/>
    <property type="match status" value="1"/>
</dbReference>
<dbReference type="AlphaFoldDB" id="A0A8A3P3I1"/>